<proteinExistence type="predicted"/>
<sequence>MQGDRFIFAQVLGDVANFLGIEDDHRVPLTPEQLVTRLITVFNGAQRYARQIPVSHLNHMLPGRKRSYRELAYHTFRIGECFLEATEGATLTDEDLNKPPGNDLQTGEEIAKYGQKILKALKVWWNEAKNKKEEQIIATYFGPQTLHVVLERTTWHSAQHTRQLMMVLKTLNIEPDGPLLPETLSGLPLPEKVWDD</sequence>
<organism evidence="1">
    <name type="scientific">marine metagenome</name>
    <dbReference type="NCBI Taxonomy" id="408172"/>
    <lineage>
        <taxon>unclassified sequences</taxon>
        <taxon>metagenomes</taxon>
        <taxon>ecological metagenomes</taxon>
    </lineage>
</organism>
<name>A0A382R4J8_9ZZZZ</name>
<dbReference type="EMBL" id="UINC01119059">
    <property type="protein sequence ID" value="SVC92606.1"/>
    <property type="molecule type" value="Genomic_DNA"/>
</dbReference>
<protein>
    <recommendedName>
        <fullName evidence="2">DinB-like domain-containing protein</fullName>
    </recommendedName>
</protein>
<evidence type="ECO:0008006" key="2">
    <source>
        <dbReference type="Google" id="ProtNLM"/>
    </source>
</evidence>
<evidence type="ECO:0000313" key="1">
    <source>
        <dbReference type="EMBL" id="SVC92606.1"/>
    </source>
</evidence>
<dbReference type="InterPro" id="IPR034660">
    <property type="entry name" value="DinB/YfiT-like"/>
</dbReference>
<dbReference type="AlphaFoldDB" id="A0A382R4J8"/>
<accession>A0A382R4J8</accession>
<reference evidence="1" key="1">
    <citation type="submission" date="2018-05" db="EMBL/GenBank/DDBJ databases">
        <authorList>
            <person name="Lanie J.A."/>
            <person name="Ng W.-L."/>
            <person name="Kazmierczak K.M."/>
            <person name="Andrzejewski T.M."/>
            <person name="Davidsen T.M."/>
            <person name="Wayne K.J."/>
            <person name="Tettelin H."/>
            <person name="Glass J.I."/>
            <person name="Rusch D."/>
            <person name="Podicherti R."/>
            <person name="Tsui H.-C.T."/>
            <person name="Winkler M.E."/>
        </authorList>
    </citation>
    <scope>NUCLEOTIDE SEQUENCE</scope>
</reference>
<dbReference type="Gene3D" id="1.20.120.450">
    <property type="entry name" value="dinb family like domain"/>
    <property type="match status" value="1"/>
</dbReference>
<gene>
    <name evidence="1" type="ORF">METZ01_LOCUS345460</name>
</gene>
<dbReference type="SUPFAM" id="SSF109854">
    <property type="entry name" value="DinB/YfiT-like putative metalloenzymes"/>
    <property type="match status" value="1"/>
</dbReference>